<feature type="non-terminal residue" evidence="2">
    <location>
        <position position="119"/>
    </location>
</feature>
<feature type="signal peptide" evidence="1">
    <location>
        <begin position="1"/>
        <end position="24"/>
    </location>
</feature>
<dbReference type="AlphaFoldDB" id="A0A1Q3BEL3"/>
<feature type="chain" id="PRO_5012162289" evidence="1">
    <location>
        <begin position="25"/>
        <end position="119"/>
    </location>
</feature>
<dbReference type="Proteomes" id="UP000187406">
    <property type="component" value="Unassembled WGS sequence"/>
</dbReference>
<evidence type="ECO:0000256" key="1">
    <source>
        <dbReference type="SAM" id="SignalP"/>
    </source>
</evidence>
<name>A0A1Q3BEL3_CEPFO</name>
<keyword evidence="1" id="KW-0732">Signal</keyword>
<gene>
    <name evidence="2" type="ORF">CFOL_v3_09950</name>
</gene>
<keyword evidence="3" id="KW-1185">Reference proteome</keyword>
<dbReference type="InParanoid" id="A0A1Q3BEL3"/>
<reference evidence="3" key="1">
    <citation type="submission" date="2016-04" db="EMBL/GenBank/DDBJ databases">
        <title>Cephalotus genome sequencing.</title>
        <authorList>
            <person name="Fukushima K."/>
            <person name="Hasebe M."/>
            <person name="Fang X."/>
        </authorList>
    </citation>
    <scope>NUCLEOTIDE SEQUENCE [LARGE SCALE GENOMIC DNA]</scope>
    <source>
        <strain evidence="3">cv. St1</strain>
    </source>
</reference>
<feature type="non-terminal residue" evidence="2">
    <location>
        <position position="1"/>
    </location>
</feature>
<sequence length="119" mass="13889">IKYFCSFLFFSLLLISFIACPSSSQEIQYKRDLLNVPSQHQVLYIKNTKPFFLNKQEPNENKMKTRMMMKRRKIKNYKSRPNFTVMLPKGIVPPSGSSSCHNKYPDSVPSYCDLSVKEP</sequence>
<comment type="caution">
    <text evidence="2">The sequence shown here is derived from an EMBL/GenBank/DDBJ whole genome shotgun (WGS) entry which is preliminary data.</text>
</comment>
<organism evidence="2 3">
    <name type="scientific">Cephalotus follicularis</name>
    <name type="common">Albany pitcher plant</name>
    <dbReference type="NCBI Taxonomy" id="3775"/>
    <lineage>
        <taxon>Eukaryota</taxon>
        <taxon>Viridiplantae</taxon>
        <taxon>Streptophyta</taxon>
        <taxon>Embryophyta</taxon>
        <taxon>Tracheophyta</taxon>
        <taxon>Spermatophyta</taxon>
        <taxon>Magnoliopsida</taxon>
        <taxon>eudicotyledons</taxon>
        <taxon>Gunneridae</taxon>
        <taxon>Pentapetalae</taxon>
        <taxon>rosids</taxon>
        <taxon>fabids</taxon>
        <taxon>Oxalidales</taxon>
        <taxon>Cephalotaceae</taxon>
        <taxon>Cephalotus</taxon>
    </lineage>
</organism>
<evidence type="ECO:0000313" key="3">
    <source>
        <dbReference type="Proteomes" id="UP000187406"/>
    </source>
</evidence>
<dbReference type="OrthoDB" id="1914101at2759"/>
<evidence type="ECO:0000313" key="2">
    <source>
        <dbReference type="EMBL" id="GAV66440.1"/>
    </source>
</evidence>
<protein>
    <submittedName>
        <fullName evidence="2">Uncharacterized protein</fullName>
    </submittedName>
</protein>
<dbReference type="EMBL" id="BDDD01000481">
    <property type="protein sequence ID" value="GAV66440.1"/>
    <property type="molecule type" value="Genomic_DNA"/>
</dbReference>
<proteinExistence type="predicted"/>
<accession>A0A1Q3BEL3</accession>